<evidence type="ECO:0000313" key="2">
    <source>
        <dbReference type="EMBL" id="KAJ4374863.1"/>
    </source>
</evidence>
<evidence type="ECO:0000256" key="1">
    <source>
        <dbReference type="SAM" id="MobiDB-lite"/>
    </source>
</evidence>
<dbReference type="PANTHER" id="PTHR47843">
    <property type="entry name" value="BTB DOMAIN-CONTAINING PROTEIN-RELATED"/>
    <property type="match status" value="1"/>
</dbReference>
<feature type="compositionally biased region" description="Low complexity" evidence="1">
    <location>
        <begin position="128"/>
        <end position="137"/>
    </location>
</feature>
<protein>
    <submittedName>
        <fullName evidence="2">Uncharacterized protein</fullName>
    </submittedName>
</protein>
<dbReference type="EMBL" id="JAPEUY010000003">
    <property type="protein sequence ID" value="KAJ4374863.1"/>
    <property type="molecule type" value="Genomic_DNA"/>
</dbReference>
<feature type="region of interest" description="Disordered" evidence="1">
    <location>
        <begin position="117"/>
        <end position="137"/>
    </location>
</feature>
<dbReference type="OrthoDB" id="6359816at2759"/>
<accession>A0A9W8YFC4</accession>
<sequence length="137" mass="15138">MRGKKILKPSNCIQVDSPLTIHATRCALAGKYQVDGLDQLAKEKFDSCLYHHAFSEDFTTAVQVAYGATPESNRGLRDVVVKAFLEQFKVDVTQIPGAEAKLDTMDELALLLIKSWPTKTEPPPPPKLKLFGTPRPS</sequence>
<dbReference type="AlphaFoldDB" id="A0A9W8YFC4"/>
<keyword evidence="3" id="KW-1185">Reference proteome</keyword>
<proteinExistence type="predicted"/>
<dbReference type="Proteomes" id="UP001140560">
    <property type="component" value="Unassembled WGS sequence"/>
</dbReference>
<dbReference type="PANTHER" id="PTHR47843:SF5">
    <property type="entry name" value="BTB_POZ DOMAIN PROTEIN"/>
    <property type="match status" value="1"/>
</dbReference>
<gene>
    <name evidence="2" type="ORF">N0V83_001941</name>
</gene>
<organism evidence="2 3">
    <name type="scientific">Neocucurbitaria cava</name>
    <dbReference type="NCBI Taxonomy" id="798079"/>
    <lineage>
        <taxon>Eukaryota</taxon>
        <taxon>Fungi</taxon>
        <taxon>Dikarya</taxon>
        <taxon>Ascomycota</taxon>
        <taxon>Pezizomycotina</taxon>
        <taxon>Dothideomycetes</taxon>
        <taxon>Pleosporomycetidae</taxon>
        <taxon>Pleosporales</taxon>
        <taxon>Pleosporineae</taxon>
        <taxon>Cucurbitariaceae</taxon>
        <taxon>Neocucurbitaria</taxon>
    </lineage>
</organism>
<name>A0A9W8YFC4_9PLEO</name>
<comment type="caution">
    <text evidence="2">The sequence shown here is derived from an EMBL/GenBank/DDBJ whole genome shotgun (WGS) entry which is preliminary data.</text>
</comment>
<reference evidence="2" key="1">
    <citation type="submission" date="2022-10" db="EMBL/GenBank/DDBJ databases">
        <title>Tapping the CABI collections for fungal endophytes: first genome assemblies for Collariella, Neodidymelliopsis, Ascochyta clinopodiicola, Didymella pomorum, Didymosphaeria variabile, Neocosmospora piperis and Neocucurbitaria cava.</title>
        <authorList>
            <person name="Hill R."/>
        </authorList>
    </citation>
    <scope>NUCLEOTIDE SEQUENCE</scope>
    <source>
        <strain evidence="2">IMI 356814</strain>
    </source>
</reference>
<evidence type="ECO:0000313" key="3">
    <source>
        <dbReference type="Proteomes" id="UP001140560"/>
    </source>
</evidence>